<comment type="caution">
    <text evidence="2">The sequence shown here is derived from an EMBL/GenBank/DDBJ whole genome shotgun (WGS) entry which is preliminary data.</text>
</comment>
<dbReference type="EMBL" id="JAHGAW010000002">
    <property type="protein sequence ID" value="MBT2186159.1"/>
    <property type="molecule type" value="Genomic_DNA"/>
</dbReference>
<dbReference type="GO" id="GO:0006094">
    <property type="term" value="P:gluconeogenesis"/>
    <property type="evidence" value="ECO:0007669"/>
    <property type="project" value="TreeGrafter"/>
</dbReference>
<organism evidence="2 3">
    <name type="scientific">Sphingobium nicotianae</name>
    <dbReference type="NCBI Taxonomy" id="2782607"/>
    <lineage>
        <taxon>Bacteria</taxon>
        <taxon>Pseudomonadati</taxon>
        <taxon>Pseudomonadota</taxon>
        <taxon>Alphaproteobacteria</taxon>
        <taxon>Sphingomonadales</taxon>
        <taxon>Sphingomonadaceae</taxon>
        <taxon>Sphingobium</taxon>
    </lineage>
</organism>
<evidence type="ECO:0000313" key="3">
    <source>
        <dbReference type="Proteomes" id="UP001138757"/>
    </source>
</evidence>
<keyword evidence="3" id="KW-1185">Reference proteome</keyword>
<dbReference type="InterPro" id="IPR055268">
    <property type="entry name" value="PCB-like"/>
</dbReference>
<gene>
    <name evidence="2" type="ORF">KK488_04290</name>
</gene>
<dbReference type="AlphaFoldDB" id="A0A9X1DA26"/>
<dbReference type="Pfam" id="PF02436">
    <property type="entry name" value="PYC_OADA"/>
    <property type="match status" value="1"/>
</dbReference>
<dbReference type="InterPro" id="IPR000891">
    <property type="entry name" value="PYR_CT"/>
</dbReference>
<dbReference type="PANTHER" id="PTHR43778">
    <property type="entry name" value="PYRUVATE CARBOXYLASE"/>
    <property type="match status" value="1"/>
</dbReference>
<dbReference type="Proteomes" id="UP001138757">
    <property type="component" value="Unassembled WGS sequence"/>
</dbReference>
<dbReference type="PANTHER" id="PTHR43778:SF2">
    <property type="entry name" value="PYRUVATE CARBOXYLASE, MITOCHONDRIAL"/>
    <property type="match status" value="1"/>
</dbReference>
<dbReference type="InterPro" id="IPR013785">
    <property type="entry name" value="Aldolase_TIM"/>
</dbReference>
<dbReference type="Gene3D" id="3.20.20.70">
    <property type="entry name" value="Aldolase class I"/>
    <property type="match status" value="1"/>
</dbReference>
<sequence>MANIQIVETSLRDGNQCLWAALGVDTARTLTIAPVMERVGYKAIDFTTSTHMGVAVRYKQQDPWERIRLMAAACPTTPLQFLSTGFRFIAWETASPDFMALAFRTLMKNGIGRFALADPNNDADANVEVARMIKAGGSAYVVGALVFTLSPIHDDAHYADAARKMAQSPDIDALYIKDPGGLLDSKRAQTLIPAILAVIGDKPLELHAHCTIGLGEQSYYEAADLGVSAMQCASGAAADGTSNPPIERVVANLRELGHTVDIDDAAMAEVGRYFTQMAEAEGLASGHPMAFDAAYLHHQLPGGMVGTMRRHLADHRVPHLEGAVVEELGRVREELGWPIVMTPFAQMVMTQAVMNVTASERYSVIPDEVIRYALGKFGRPNQPIAPDVLDRIMALPRTKELAAEPGPAELSDLRKRIGTGLSDEEFLLRATMPAGQVDAMQAAGPAPRHYDPTLRPAMELIRKLIARADMGRILVEKPGFRLELESYG</sequence>
<dbReference type="SUPFAM" id="SSF51569">
    <property type="entry name" value="Aldolase"/>
    <property type="match status" value="1"/>
</dbReference>
<dbReference type="RefSeq" id="WP_214621891.1">
    <property type="nucleotide sequence ID" value="NZ_JAHGAW010000002.1"/>
</dbReference>
<protein>
    <submittedName>
        <fullName evidence="2">Biotin carboxyl carrier protein</fullName>
    </submittedName>
</protein>
<evidence type="ECO:0000313" key="2">
    <source>
        <dbReference type="EMBL" id="MBT2186159.1"/>
    </source>
</evidence>
<feature type="domain" description="Pyruvate carboxyltransferase" evidence="1">
    <location>
        <begin position="4"/>
        <end position="268"/>
    </location>
</feature>
<dbReference type="GO" id="GO:0005737">
    <property type="term" value="C:cytoplasm"/>
    <property type="evidence" value="ECO:0007669"/>
    <property type="project" value="TreeGrafter"/>
</dbReference>
<proteinExistence type="predicted"/>
<reference evidence="2" key="1">
    <citation type="submission" date="2021-05" db="EMBL/GenBank/DDBJ databases">
        <title>Genome of Sphingobium sp. strain.</title>
        <authorList>
            <person name="Fan R."/>
        </authorList>
    </citation>
    <scope>NUCLEOTIDE SEQUENCE</scope>
    <source>
        <strain evidence="2">H33</strain>
    </source>
</reference>
<name>A0A9X1DA26_9SPHN</name>
<evidence type="ECO:0000259" key="1">
    <source>
        <dbReference type="PROSITE" id="PS50991"/>
    </source>
</evidence>
<dbReference type="InterPro" id="IPR003379">
    <property type="entry name" value="Carboxylase_cons_dom"/>
</dbReference>
<dbReference type="SUPFAM" id="SSF89000">
    <property type="entry name" value="post-HMGL domain-like"/>
    <property type="match status" value="1"/>
</dbReference>
<dbReference type="GO" id="GO:0004736">
    <property type="term" value="F:pyruvate carboxylase activity"/>
    <property type="evidence" value="ECO:0007669"/>
    <property type="project" value="TreeGrafter"/>
</dbReference>
<dbReference type="PROSITE" id="PS50991">
    <property type="entry name" value="PYR_CT"/>
    <property type="match status" value="1"/>
</dbReference>
<accession>A0A9X1DA26</accession>